<dbReference type="AlphaFoldDB" id="A0A016SU22"/>
<dbReference type="Proteomes" id="UP000024635">
    <property type="component" value="Unassembled WGS sequence"/>
</dbReference>
<comment type="caution">
    <text evidence="2">The sequence shown here is derived from an EMBL/GenBank/DDBJ whole genome shotgun (WGS) entry which is preliminary data.</text>
</comment>
<proteinExistence type="predicted"/>
<name>A0A016SU22_9BILA</name>
<organism evidence="2 3">
    <name type="scientific">Ancylostoma ceylanicum</name>
    <dbReference type="NCBI Taxonomy" id="53326"/>
    <lineage>
        <taxon>Eukaryota</taxon>
        <taxon>Metazoa</taxon>
        <taxon>Ecdysozoa</taxon>
        <taxon>Nematoda</taxon>
        <taxon>Chromadorea</taxon>
        <taxon>Rhabditida</taxon>
        <taxon>Rhabditina</taxon>
        <taxon>Rhabditomorpha</taxon>
        <taxon>Strongyloidea</taxon>
        <taxon>Ancylostomatidae</taxon>
        <taxon>Ancylostomatinae</taxon>
        <taxon>Ancylostoma</taxon>
    </lineage>
</organism>
<dbReference type="OrthoDB" id="128924at2759"/>
<dbReference type="Gene3D" id="1.20.5.170">
    <property type="match status" value="1"/>
</dbReference>
<accession>A0A016SU22</accession>
<gene>
    <name evidence="2" type="primary">Acey_s0178.g661</name>
    <name evidence="2" type="ORF">Y032_0178g661</name>
</gene>
<dbReference type="SUPFAM" id="SSF57997">
    <property type="entry name" value="Tropomyosin"/>
    <property type="match status" value="1"/>
</dbReference>
<reference evidence="3" key="1">
    <citation type="journal article" date="2015" name="Nat. Genet.">
        <title>The genome and transcriptome of the zoonotic hookworm Ancylostoma ceylanicum identify infection-specific gene families.</title>
        <authorList>
            <person name="Schwarz E.M."/>
            <person name="Hu Y."/>
            <person name="Antoshechkin I."/>
            <person name="Miller M.M."/>
            <person name="Sternberg P.W."/>
            <person name="Aroian R.V."/>
        </authorList>
    </citation>
    <scope>NUCLEOTIDE SEQUENCE</scope>
    <source>
        <strain evidence="3">HY135</strain>
    </source>
</reference>
<keyword evidence="1" id="KW-1133">Transmembrane helix</keyword>
<protein>
    <submittedName>
        <fullName evidence="2">Uncharacterized protein</fullName>
    </submittedName>
</protein>
<keyword evidence="1" id="KW-0812">Transmembrane</keyword>
<feature type="transmembrane region" description="Helical" evidence="1">
    <location>
        <begin position="21"/>
        <end position="42"/>
    </location>
</feature>
<evidence type="ECO:0000256" key="1">
    <source>
        <dbReference type="SAM" id="Phobius"/>
    </source>
</evidence>
<evidence type="ECO:0000313" key="2">
    <source>
        <dbReference type="EMBL" id="EYB93839.1"/>
    </source>
</evidence>
<keyword evidence="1" id="KW-0472">Membrane</keyword>
<dbReference type="EMBL" id="JARK01001514">
    <property type="protein sequence ID" value="EYB93839.1"/>
    <property type="molecule type" value="Genomic_DNA"/>
</dbReference>
<keyword evidence="3" id="KW-1185">Reference proteome</keyword>
<sequence>MRASDFPSTRLCPSEMRECVLCYYCGCLLYVLFVYVCLFIEICRFTISDELVHEKERYKAISEELDSTFQELSGY</sequence>
<evidence type="ECO:0000313" key="3">
    <source>
        <dbReference type="Proteomes" id="UP000024635"/>
    </source>
</evidence>